<keyword evidence="3" id="KW-1185">Reference proteome</keyword>
<evidence type="ECO:0008006" key="4">
    <source>
        <dbReference type="Google" id="ProtNLM"/>
    </source>
</evidence>
<dbReference type="KEGG" id="spar:SPRG_08940"/>
<dbReference type="VEuPathDB" id="FungiDB:SPRG_08940"/>
<organism evidence="2 3">
    <name type="scientific">Saprolegnia parasitica (strain CBS 223.65)</name>
    <dbReference type="NCBI Taxonomy" id="695850"/>
    <lineage>
        <taxon>Eukaryota</taxon>
        <taxon>Sar</taxon>
        <taxon>Stramenopiles</taxon>
        <taxon>Oomycota</taxon>
        <taxon>Saprolegniomycetes</taxon>
        <taxon>Saprolegniales</taxon>
        <taxon>Saprolegniaceae</taxon>
        <taxon>Saprolegnia</taxon>
    </lineage>
</organism>
<dbReference type="PANTHER" id="PTHR37066:SF1">
    <property type="entry name" value="LNS2_PITP DOMAIN-CONTAINING PROTEIN"/>
    <property type="match status" value="1"/>
</dbReference>
<dbReference type="PANTHER" id="PTHR37066">
    <property type="entry name" value="HELICASE-ASSOCIATED"/>
    <property type="match status" value="1"/>
</dbReference>
<name>A0A067CGH7_SAPPC</name>
<sequence length="1092" mass="120719">MDARSAKFPLNKQLEALAVYRKIYGDLSVGDDYVVPPTSRDWPADMLGVDLGNRARLLRQAKVKFEAEIEKKLNDMGFLWNRSRHYARFSKLEQPAGWIVVGRPWHNIFDGLATYHRLVGHCRVPGSFIVPSDNDTWPVPSWGLVLAECVKLLEVHMYQLTPQEYTKARSLGLLEHLPMWFEVIELFDLYDDLHGNVDIPIDFDVPPQQPWPSQWHGLHLGELAWKLWIYESLLPSSKRHDLDDLGFDFNTTTTWARTLQAARVFLELFQHLAIPLSYVVPMQDASWPTELWGMRLGAAKSYFDIALRWHFPTTATRKAWRDLLHAEPSATPEHRRFRLLLVGLHKHRQFYGHVNVPPGFVIGAQDYRWGETLPGFALGDAIASLRHSKDALPPPDVAALNDMGFIWDVAAHEVWDDIIRVLCTWFQHYPTMPLHDRIVLHEHEMWPSRMWHQPLGFYLTMLEVHEAFALPVYRSELAATGYDLTSRWRAKMAALETYKALYLHLHVPRDFVVPALDGYWPPATHGLPLGLILEWLRRLRDDMDEAIEADLDAIGLEWDAVDFSMHAPALAAYTKLSRGTVVVPPAFVIPNRAPWPVHVQGAALGSIVQKHDAYLAAMDARHGATLEAVMAKYTPPAPTTEGPTQWIYDVRTVVACLELYKTLHGDLDVPLLFVVPMEQSPWLHDAALLPLGYLVARFRDRLPRLKKKIRRCLAKANAYSLAELELSTEDMMKKPKPAPIIIPHPALPCPQQVPIPVASTTSQNASAASSAPAVAAVVPPVTVAPATETPAPKTSRDPRQAPSPSAATAPKTQDASNAPAPRDPRQAALLRRRSSNLADDAPKQSPLDASPSPPPTPSGAPPPAVKTETPAESPVKFETKPLVKTTDAPTPPPSRPAKRSAANMESSPGGMIDLTLDSDSDDDVPAPAPAVKKAKTSAVVKDTKPSPVELKTWSVKPVAPKAPAPAKVPAPPKQPAPAKPPAPAQAPAPVKLPAPPAPTTKAEPASADVVTFDSDLFAVGAMIFHALHGHCLIDPTFVVPATDQWPESVRGMELGKMANALQEGRAKVLDRVRSQLDLLGFFEPPPTPSCTI</sequence>
<evidence type="ECO:0000256" key="1">
    <source>
        <dbReference type="SAM" id="MobiDB-lite"/>
    </source>
</evidence>
<dbReference type="AlphaFoldDB" id="A0A067CGH7"/>
<reference evidence="2 3" key="1">
    <citation type="journal article" date="2013" name="PLoS Genet.">
        <title>Distinctive expansion of potential virulence genes in the genome of the oomycete fish pathogen Saprolegnia parasitica.</title>
        <authorList>
            <person name="Jiang R.H."/>
            <person name="de Bruijn I."/>
            <person name="Haas B.J."/>
            <person name="Belmonte R."/>
            <person name="Lobach L."/>
            <person name="Christie J."/>
            <person name="van den Ackerveken G."/>
            <person name="Bottin A."/>
            <person name="Bulone V."/>
            <person name="Diaz-Moreno S.M."/>
            <person name="Dumas B."/>
            <person name="Fan L."/>
            <person name="Gaulin E."/>
            <person name="Govers F."/>
            <person name="Grenville-Briggs L.J."/>
            <person name="Horner N.R."/>
            <person name="Levin J.Z."/>
            <person name="Mammella M."/>
            <person name="Meijer H.J."/>
            <person name="Morris P."/>
            <person name="Nusbaum C."/>
            <person name="Oome S."/>
            <person name="Phillips A.J."/>
            <person name="van Rooyen D."/>
            <person name="Rzeszutek E."/>
            <person name="Saraiva M."/>
            <person name="Secombes C.J."/>
            <person name="Seidl M.F."/>
            <person name="Snel B."/>
            <person name="Stassen J.H."/>
            <person name="Sykes S."/>
            <person name="Tripathy S."/>
            <person name="van den Berg H."/>
            <person name="Vega-Arreguin J.C."/>
            <person name="Wawra S."/>
            <person name="Young S.K."/>
            <person name="Zeng Q."/>
            <person name="Dieguez-Uribeondo J."/>
            <person name="Russ C."/>
            <person name="Tyler B.M."/>
            <person name="van West P."/>
        </authorList>
    </citation>
    <scope>NUCLEOTIDE SEQUENCE [LARGE SCALE GENOMIC DNA]</scope>
    <source>
        <strain evidence="2 3">CBS 223.65</strain>
    </source>
</reference>
<evidence type="ECO:0000313" key="2">
    <source>
        <dbReference type="EMBL" id="KDO25641.1"/>
    </source>
</evidence>
<feature type="compositionally biased region" description="Pro residues" evidence="1">
    <location>
        <begin position="960"/>
        <end position="998"/>
    </location>
</feature>
<feature type="region of interest" description="Disordered" evidence="1">
    <location>
        <begin position="785"/>
        <end position="824"/>
    </location>
</feature>
<dbReference type="Proteomes" id="UP000030745">
    <property type="component" value="Unassembled WGS sequence"/>
</dbReference>
<gene>
    <name evidence="2" type="ORF">SPRG_08940</name>
</gene>
<dbReference type="STRING" id="695850.A0A067CGH7"/>
<feature type="compositionally biased region" description="Pro residues" evidence="1">
    <location>
        <begin position="851"/>
        <end position="864"/>
    </location>
</feature>
<feature type="region of interest" description="Disordered" evidence="1">
    <location>
        <begin position="960"/>
        <end position="1004"/>
    </location>
</feature>
<feature type="compositionally biased region" description="Low complexity" evidence="1">
    <location>
        <begin position="800"/>
        <end position="813"/>
    </location>
</feature>
<feature type="region of interest" description="Disordered" evidence="1">
    <location>
        <begin position="836"/>
        <end position="944"/>
    </location>
</feature>
<evidence type="ECO:0000313" key="3">
    <source>
        <dbReference type="Proteomes" id="UP000030745"/>
    </source>
</evidence>
<dbReference type="RefSeq" id="XP_012203673.1">
    <property type="nucleotide sequence ID" value="XM_012348283.1"/>
</dbReference>
<proteinExistence type="predicted"/>
<accession>A0A067CGH7</accession>
<dbReference type="EMBL" id="KK583230">
    <property type="protein sequence ID" value="KDO25641.1"/>
    <property type="molecule type" value="Genomic_DNA"/>
</dbReference>
<dbReference type="GeneID" id="24131141"/>
<protein>
    <recommendedName>
        <fullName evidence="4">Helicase-associated domain-containing protein</fullName>
    </recommendedName>
</protein>
<dbReference type="OrthoDB" id="79369at2759"/>